<dbReference type="Pfam" id="PF10508">
    <property type="entry name" value="Proteasom_PSMB"/>
    <property type="match status" value="1"/>
</dbReference>
<keyword evidence="2" id="KW-0647">Proteasome</keyword>
<dbReference type="OMA" id="WGQEYIS"/>
<reference evidence="2 3" key="1">
    <citation type="journal article" date="2014" name="Nat. Commun.">
        <title>Klebsormidium flaccidum genome reveals primary factors for plant terrestrial adaptation.</title>
        <authorList>
            <person name="Hori K."/>
            <person name="Maruyama F."/>
            <person name="Fujisawa T."/>
            <person name="Togashi T."/>
            <person name="Yamamoto N."/>
            <person name="Seo M."/>
            <person name="Sato S."/>
            <person name="Yamada T."/>
            <person name="Mori H."/>
            <person name="Tajima N."/>
            <person name="Moriyama T."/>
            <person name="Ikeuchi M."/>
            <person name="Watanabe M."/>
            <person name="Wada H."/>
            <person name="Kobayashi K."/>
            <person name="Saito M."/>
            <person name="Masuda T."/>
            <person name="Sasaki-Sekimoto Y."/>
            <person name="Mashiguchi K."/>
            <person name="Awai K."/>
            <person name="Shimojima M."/>
            <person name="Masuda S."/>
            <person name="Iwai M."/>
            <person name="Nobusawa T."/>
            <person name="Narise T."/>
            <person name="Kondo S."/>
            <person name="Saito H."/>
            <person name="Sato R."/>
            <person name="Murakawa M."/>
            <person name="Ihara Y."/>
            <person name="Oshima-Yamada Y."/>
            <person name="Ohtaka K."/>
            <person name="Satoh M."/>
            <person name="Sonobe K."/>
            <person name="Ishii M."/>
            <person name="Ohtani R."/>
            <person name="Kanamori-Sato M."/>
            <person name="Honoki R."/>
            <person name="Miyazaki D."/>
            <person name="Mochizuki H."/>
            <person name="Umetsu J."/>
            <person name="Higashi K."/>
            <person name="Shibata D."/>
            <person name="Kamiya Y."/>
            <person name="Sato N."/>
            <person name="Nakamura Y."/>
            <person name="Tabata S."/>
            <person name="Ida S."/>
            <person name="Kurokawa K."/>
            <person name="Ohta H."/>
        </authorList>
    </citation>
    <scope>NUCLEOTIDE SEQUENCE [LARGE SCALE GENOMIC DNA]</scope>
    <source>
        <strain evidence="2 3">NIES-2285</strain>
    </source>
</reference>
<dbReference type="Proteomes" id="UP000054558">
    <property type="component" value="Unassembled WGS sequence"/>
</dbReference>
<dbReference type="OrthoDB" id="10250600at2759"/>
<evidence type="ECO:0000256" key="1">
    <source>
        <dbReference type="SAM" id="MobiDB-lite"/>
    </source>
</evidence>
<dbReference type="InterPro" id="IPR016024">
    <property type="entry name" value="ARM-type_fold"/>
</dbReference>
<dbReference type="GO" id="GO:0000502">
    <property type="term" value="C:proteasome complex"/>
    <property type="evidence" value="ECO:0007669"/>
    <property type="project" value="UniProtKB-KW"/>
</dbReference>
<feature type="compositionally biased region" description="Polar residues" evidence="1">
    <location>
        <begin position="531"/>
        <end position="540"/>
    </location>
</feature>
<dbReference type="GO" id="GO:0043248">
    <property type="term" value="P:proteasome assembly"/>
    <property type="evidence" value="ECO:0007669"/>
    <property type="project" value="InterPro"/>
</dbReference>
<accession>A0A1Y1HJ77</accession>
<keyword evidence="3" id="KW-1185">Reference proteome</keyword>
<proteinExistence type="predicted"/>
<dbReference type="AlphaFoldDB" id="A0A1Y1HJ77"/>
<dbReference type="STRING" id="105231.A0A1Y1HJ77"/>
<evidence type="ECO:0000313" key="3">
    <source>
        <dbReference type="Proteomes" id="UP000054558"/>
    </source>
</evidence>
<sequence length="540" mass="57414">MAQAMDVDGEGDMDTAKFLNAAHDLSLVLGVPSDDVIRSFLAEYPLPMVFRLLQQEADDPQSVETICNALDKVFLSPYGRSLLPLVVPAAAAGLQASQPRIRKLACTQILRLLDHNNAASVSAVRSIDDAHLIEPLLETLADSDEGVAKTASAALQSLASHSDGLAFFFRKCERRLKDLTVTASSTVQMRAFQLAADIAASSPDALAAVRTAGLLRPLVDDLSQSTDVLSSINALELLGEIAKSPHGASFVVEGQLPRQLEKLIAGDTTDGFVRSRAMMVAARLVSPEGGRPSPLDEQEASALVRAFNDIIVRAEDDEDLEGVDDLEDSAIDALGQMGTSASGAELLLREPDVAHPAARHVARAVFTRMKSSQQLAAIHALASIAGAERHEPSPILSTSGEDSLKNLVYGLAAGTSYHTPGAVLWHLLQQSDETRVATYRLITVVVARHWGISEVCAHEQLVSFLSDPASERSKQAMEWRHSACVAAASAAQRFASTGEVSLSSEAVNKLDAAARRGPYLSATGRPEAIPTVTTDQRPGG</sequence>
<dbReference type="PANTHER" id="PTHR13554:SF10">
    <property type="entry name" value="26S PROTEASOME NON-ATPASE REGULATORY SUBUNIT 5"/>
    <property type="match status" value="1"/>
</dbReference>
<dbReference type="InterPro" id="IPR019538">
    <property type="entry name" value="PSMD5"/>
</dbReference>
<name>A0A1Y1HJ77_KLENI</name>
<dbReference type="SUPFAM" id="SSF48371">
    <property type="entry name" value="ARM repeat"/>
    <property type="match status" value="1"/>
</dbReference>
<dbReference type="InterPro" id="IPR011989">
    <property type="entry name" value="ARM-like"/>
</dbReference>
<protein>
    <submittedName>
        <fullName evidence="2">26S proteasome regulatory complex subunit PSMD5</fullName>
    </submittedName>
</protein>
<dbReference type="PANTHER" id="PTHR13554">
    <property type="entry name" value="26S PROTEASOME NON-ATPASE REGULATORY SUBUNIT 5-RELATED"/>
    <property type="match status" value="1"/>
</dbReference>
<dbReference type="EMBL" id="DF236964">
    <property type="protein sequence ID" value="GAQ78580.1"/>
    <property type="molecule type" value="Genomic_DNA"/>
</dbReference>
<gene>
    <name evidence="2" type="ORF">KFL_000150340</name>
</gene>
<dbReference type="Gene3D" id="1.25.10.10">
    <property type="entry name" value="Leucine-rich Repeat Variant"/>
    <property type="match status" value="2"/>
</dbReference>
<organism evidence="2 3">
    <name type="scientific">Klebsormidium nitens</name>
    <name type="common">Green alga</name>
    <name type="synonym">Ulothrix nitens</name>
    <dbReference type="NCBI Taxonomy" id="105231"/>
    <lineage>
        <taxon>Eukaryota</taxon>
        <taxon>Viridiplantae</taxon>
        <taxon>Streptophyta</taxon>
        <taxon>Klebsormidiophyceae</taxon>
        <taxon>Klebsormidiales</taxon>
        <taxon>Klebsormidiaceae</taxon>
        <taxon>Klebsormidium</taxon>
    </lineage>
</organism>
<feature type="region of interest" description="Disordered" evidence="1">
    <location>
        <begin position="518"/>
        <end position="540"/>
    </location>
</feature>
<evidence type="ECO:0000313" key="2">
    <source>
        <dbReference type="EMBL" id="GAQ78580.1"/>
    </source>
</evidence>